<dbReference type="PANTHER" id="PTHR13847:SF289">
    <property type="entry name" value="GLYCINE OXIDASE"/>
    <property type="match status" value="1"/>
</dbReference>
<protein>
    <submittedName>
        <fullName evidence="3">D-amino-acid oxidase</fullName>
    </submittedName>
</protein>
<sequence length="327" mass="33167">MTKLTGLKVTVAGAGALGLTTALELADGGASVTVRDPAPLGRNASGVAAGMLAPGSEAALDAVSAGDFDLLREARDLWPALAERAGIALDRSGAAYVGEHIGAVAAKLRGMGAKAAVYGDRVLISEDWRLSALEALTALRLACEDAGVRFEQTEAEAPADDETLILAAGPGGAALAPEIASLEPIKGHILRLSGGPDMGPVIRGDGVYICPDPQGAIVGATMERGLSNGDVDPARVAALRAAAEAILPELAGLDAKAETGVRAATADGLPLVGWSRAPRVLLAAGARRNGWLLAPLVARTAAAYLADEDPGPFAARLDPRRFDKQEG</sequence>
<feature type="domain" description="FAD dependent oxidoreductase" evidence="2">
    <location>
        <begin position="8"/>
        <end position="303"/>
    </location>
</feature>
<name>A0A2D2AZU4_9CAUL</name>
<accession>A0A2D2AZU4</accession>
<gene>
    <name evidence="3" type="ORF">CSW64_14385</name>
</gene>
<evidence type="ECO:0000313" key="3">
    <source>
        <dbReference type="EMBL" id="ATQ43511.1"/>
    </source>
</evidence>
<dbReference type="Proteomes" id="UP000228945">
    <property type="component" value="Chromosome"/>
</dbReference>
<dbReference type="KEGG" id="cmb:CSW64_14385"/>
<dbReference type="OrthoDB" id="9790035at2"/>
<dbReference type="GO" id="GO:0016491">
    <property type="term" value="F:oxidoreductase activity"/>
    <property type="evidence" value="ECO:0007669"/>
    <property type="project" value="UniProtKB-KW"/>
</dbReference>
<dbReference type="EMBL" id="CP024201">
    <property type="protein sequence ID" value="ATQ43511.1"/>
    <property type="molecule type" value="Genomic_DNA"/>
</dbReference>
<dbReference type="RefSeq" id="WP_099622761.1">
    <property type="nucleotide sequence ID" value="NZ_CP024201.1"/>
</dbReference>
<evidence type="ECO:0000256" key="1">
    <source>
        <dbReference type="ARBA" id="ARBA00023002"/>
    </source>
</evidence>
<dbReference type="SUPFAM" id="SSF54373">
    <property type="entry name" value="FAD-linked reductases, C-terminal domain"/>
    <property type="match status" value="1"/>
</dbReference>
<keyword evidence="4" id="KW-1185">Reference proteome</keyword>
<evidence type="ECO:0000313" key="4">
    <source>
        <dbReference type="Proteomes" id="UP000228945"/>
    </source>
</evidence>
<dbReference type="Gene3D" id="3.50.50.60">
    <property type="entry name" value="FAD/NAD(P)-binding domain"/>
    <property type="match status" value="2"/>
</dbReference>
<dbReference type="GO" id="GO:0005737">
    <property type="term" value="C:cytoplasm"/>
    <property type="evidence" value="ECO:0007669"/>
    <property type="project" value="TreeGrafter"/>
</dbReference>
<keyword evidence="1" id="KW-0560">Oxidoreductase</keyword>
<evidence type="ECO:0000259" key="2">
    <source>
        <dbReference type="Pfam" id="PF01266"/>
    </source>
</evidence>
<proteinExistence type="predicted"/>
<dbReference type="InterPro" id="IPR006076">
    <property type="entry name" value="FAD-dep_OxRdtase"/>
</dbReference>
<dbReference type="PANTHER" id="PTHR13847">
    <property type="entry name" value="SARCOSINE DEHYDROGENASE-RELATED"/>
    <property type="match status" value="1"/>
</dbReference>
<dbReference type="InterPro" id="IPR036188">
    <property type="entry name" value="FAD/NAD-bd_sf"/>
</dbReference>
<dbReference type="Gene3D" id="3.30.9.10">
    <property type="entry name" value="D-Amino Acid Oxidase, subunit A, domain 2"/>
    <property type="match status" value="1"/>
</dbReference>
<reference evidence="3 4" key="1">
    <citation type="submission" date="2017-10" db="EMBL/GenBank/DDBJ databases">
        <title>Genome sequence of Caulobacter mirabilis FWC38.</title>
        <authorList>
            <person name="Fiebig A."/>
            <person name="Crosson S."/>
        </authorList>
    </citation>
    <scope>NUCLEOTIDE SEQUENCE [LARGE SCALE GENOMIC DNA]</scope>
    <source>
        <strain evidence="3 4">FWC 38</strain>
    </source>
</reference>
<dbReference type="AlphaFoldDB" id="A0A2D2AZU4"/>
<organism evidence="3 4">
    <name type="scientific">Caulobacter mirabilis</name>
    <dbReference type="NCBI Taxonomy" id="69666"/>
    <lineage>
        <taxon>Bacteria</taxon>
        <taxon>Pseudomonadati</taxon>
        <taxon>Pseudomonadota</taxon>
        <taxon>Alphaproteobacteria</taxon>
        <taxon>Caulobacterales</taxon>
        <taxon>Caulobacteraceae</taxon>
        <taxon>Caulobacter</taxon>
    </lineage>
</organism>
<dbReference type="SUPFAM" id="SSF51971">
    <property type="entry name" value="Nucleotide-binding domain"/>
    <property type="match status" value="1"/>
</dbReference>
<dbReference type="Pfam" id="PF01266">
    <property type="entry name" value="DAO"/>
    <property type="match status" value="1"/>
</dbReference>